<comment type="caution">
    <text evidence="2">The sequence shown here is derived from an EMBL/GenBank/DDBJ whole genome shotgun (WGS) entry which is preliminary data.</text>
</comment>
<dbReference type="EMBL" id="PHNJ01000007">
    <property type="protein sequence ID" value="TYL37951.1"/>
    <property type="molecule type" value="Genomic_DNA"/>
</dbReference>
<keyword evidence="3" id="KW-1185">Reference proteome</keyword>
<organism evidence="2 3">
    <name type="scientific">Natronococcus pandeyae</name>
    <dbReference type="NCBI Taxonomy" id="2055836"/>
    <lineage>
        <taxon>Archaea</taxon>
        <taxon>Methanobacteriati</taxon>
        <taxon>Methanobacteriota</taxon>
        <taxon>Stenosarchaea group</taxon>
        <taxon>Halobacteria</taxon>
        <taxon>Halobacteriales</taxon>
        <taxon>Natrialbaceae</taxon>
        <taxon>Natronococcus</taxon>
    </lineage>
</organism>
<dbReference type="InterPro" id="IPR036237">
    <property type="entry name" value="Xyl_isomerase-like_sf"/>
</dbReference>
<dbReference type="SUPFAM" id="SSF51658">
    <property type="entry name" value="Xylose isomerase-like"/>
    <property type="match status" value="1"/>
</dbReference>
<dbReference type="OrthoDB" id="372143at2157"/>
<dbReference type="Gene3D" id="3.20.20.150">
    <property type="entry name" value="Divalent-metal-dependent TIM barrel enzymes"/>
    <property type="match status" value="1"/>
</dbReference>
<keyword evidence="2" id="KW-0413">Isomerase</keyword>
<name>A0A8J8Q1Y7_9EURY</name>
<accession>A0A8J8Q1Y7</accession>
<dbReference type="PANTHER" id="PTHR12110">
    <property type="entry name" value="HYDROXYPYRUVATE ISOMERASE"/>
    <property type="match status" value="1"/>
</dbReference>
<dbReference type="InterPro" id="IPR013022">
    <property type="entry name" value="Xyl_isomerase-like_TIM-brl"/>
</dbReference>
<evidence type="ECO:0000313" key="3">
    <source>
        <dbReference type="Proteomes" id="UP000766904"/>
    </source>
</evidence>
<gene>
    <name evidence="2" type="ORF">CV102_14620</name>
</gene>
<proteinExistence type="predicted"/>
<dbReference type="Pfam" id="PF01261">
    <property type="entry name" value="AP_endonuc_2"/>
    <property type="match status" value="1"/>
</dbReference>
<sequence length="287" mass="31885">MAIRTALFSKVLRDRSLEEAAELAAEIGYDGFEPMCREPHLGVERSLEEVTAFRDHLDDLGLEVPCLATYSGHYVGKSQSECEAELEKLDTFLEFAEALDCDIVRHGPGGPPVREATDDDYEHAAAWLARAADRAAAYDVTIGIEIHAHTITETVDSTKRLIAEIDRENVGAIHDAGNMYITLDDYGQKSIQKLGDDLAHVHVKDEQRIDDPDRPGAFELETDDGLETFQPRLLGEGSVDHGPLFDALAEAGYDGYVTDECHVPRDDREDEREVAEHELAELRRLLG</sequence>
<dbReference type="InterPro" id="IPR050312">
    <property type="entry name" value="IolE/XylAMocC-like"/>
</dbReference>
<feature type="domain" description="Xylose isomerase-like TIM barrel" evidence="1">
    <location>
        <begin position="22"/>
        <end position="284"/>
    </location>
</feature>
<evidence type="ECO:0000259" key="1">
    <source>
        <dbReference type="Pfam" id="PF01261"/>
    </source>
</evidence>
<dbReference type="RefSeq" id="WP_148858726.1">
    <property type="nucleotide sequence ID" value="NZ_PHNJ01000007.1"/>
</dbReference>
<dbReference type="GO" id="GO:0016853">
    <property type="term" value="F:isomerase activity"/>
    <property type="evidence" value="ECO:0007669"/>
    <property type="project" value="UniProtKB-KW"/>
</dbReference>
<protein>
    <submittedName>
        <fullName evidence="2">Sugar phosphate isomerase/epimerase</fullName>
    </submittedName>
</protein>
<reference evidence="2" key="1">
    <citation type="submission" date="2017-11" db="EMBL/GenBank/DDBJ databases">
        <authorList>
            <person name="Kajale S.C."/>
            <person name="Sharma A."/>
        </authorList>
    </citation>
    <scope>NUCLEOTIDE SEQUENCE</scope>
    <source>
        <strain evidence="2">LS1_42</strain>
    </source>
</reference>
<evidence type="ECO:0000313" key="2">
    <source>
        <dbReference type="EMBL" id="TYL37951.1"/>
    </source>
</evidence>
<dbReference type="AlphaFoldDB" id="A0A8J8Q1Y7"/>
<dbReference type="Proteomes" id="UP000766904">
    <property type="component" value="Unassembled WGS sequence"/>
</dbReference>